<sequence length="321" mass="35133">MKFDKITMDHGSGGKLTLELIENVFRATPGLDSAILGDIAFTTDSHSIKPLFFKGGDIGKLSVCGTINDLLCVGAKPMYLSSAFIMEEGFELDELEKIAQSMRDEAKNANVKIVCGDTKVVEAGKGFYINTSGIGKIIRPIDGSNICENDQIIVTGNIGEHGFSILNERENLNLASNLQSDCAQLTSLILPIIESDLDVHWMRDPTRGGIAMCLNELCYKRDFGVEIFEELVPISEEVSSISEMLGIEPYYSANEGKMVIVANPVDAPKILDILHSNPLGKNANIIGNITKDHPQKVLLNLNYGTKRLLSMPLVEKMPRIC</sequence>
<dbReference type="Pfam" id="PF02769">
    <property type="entry name" value="AIRS_C"/>
    <property type="match status" value="1"/>
</dbReference>
<dbReference type="PIRSF" id="PIRSF005644">
    <property type="entry name" value="Hdrgns_mtr_HypE"/>
    <property type="match status" value="1"/>
</dbReference>
<proteinExistence type="inferred from homology"/>
<dbReference type="EMBL" id="FMYU01000009">
    <property type="protein sequence ID" value="SDC78638.1"/>
    <property type="molecule type" value="Genomic_DNA"/>
</dbReference>
<evidence type="ECO:0000313" key="5">
    <source>
        <dbReference type="Proteomes" id="UP000199411"/>
    </source>
</evidence>
<protein>
    <submittedName>
        <fullName evidence="4">Hydrogenase maturation protein, carbamoyl dehydratase HypE</fullName>
    </submittedName>
</protein>
<dbReference type="NCBIfam" id="TIGR02124">
    <property type="entry name" value="hypE"/>
    <property type="match status" value="1"/>
</dbReference>
<dbReference type="RefSeq" id="WP_245670452.1">
    <property type="nucleotide sequence ID" value="NZ_FMYU01000009.1"/>
</dbReference>
<evidence type="ECO:0000259" key="2">
    <source>
        <dbReference type="Pfam" id="PF00586"/>
    </source>
</evidence>
<dbReference type="CDD" id="cd02197">
    <property type="entry name" value="HypE"/>
    <property type="match status" value="1"/>
</dbReference>
<name>A0A1G6PF33_9BACT</name>
<dbReference type="InterPro" id="IPR036921">
    <property type="entry name" value="PurM-like_N_sf"/>
</dbReference>
<accession>A0A1G6PF33</accession>
<dbReference type="InterPro" id="IPR016188">
    <property type="entry name" value="PurM-like_N"/>
</dbReference>
<dbReference type="InterPro" id="IPR010918">
    <property type="entry name" value="PurM-like_C_dom"/>
</dbReference>
<dbReference type="InterPro" id="IPR036676">
    <property type="entry name" value="PurM-like_C_sf"/>
</dbReference>
<dbReference type="Pfam" id="PF00586">
    <property type="entry name" value="AIRS"/>
    <property type="match status" value="1"/>
</dbReference>
<dbReference type="InterPro" id="IPR011854">
    <property type="entry name" value="HypE"/>
</dbReference>
<evidence type="ECO:0000313" key="4">
    <source>
        <dbReference type="EMBL" id="SDC78638.1"/>
    </source>
</evidence>
<dbReference type="PANTHER" id="PTHR30303:SF0">
    <property type="entry name" value="CARBAMOYL DEHYDRATASE HYPE"/>
    <property type="match status" value="1"/>
</dbReference>
<evidence type="ECO:0000256" key="1">
    <source>
        <dbReference type="ARBA" id="ARBA00006243"/>
    </source>
</evidence>
<feature type="domain" description="PurM-like N-terminal" evidence="2">
    <location>
        <begin position="33"/>
        <end position="136"/>
    </location>
</feature>
<reference evidence="5" key="1">
    <citation type="submission" date="2016-10" db="EMBL/GenBank/DDBJ databases">
        <authorList>
            <person name="Varghese N."/>
            <person name="Submissions S."/>
        </authorList>
    </citation>
    <scope>NUCLEOTIDE SEQUENCE [LARGE SCALE GENOMIC DNA]</scope>
    <source>
        <strain evidence="5">DSM 8415</strain>
    </source>
</reference>
<dbReference type="GO" id="GO:0051604">
    <property type="term" value="P:protein maturation"/>
    <property type="evidence" value="ECO:0007669"/>
    <property type="project" value="TreeGrafter"/>
</dbReference>
<comment type="similarity">
    <text evidence="1">Belongs to the HypE family.</text>
</comment>
<dbReference type="SUPFAM" id="SSF55326">
    <property type="entry name" value="PurM N-terminal domain-like"/>
    <property type="match status" value="1"/>
</dbReference>
<dbReference type="PANTHER" id="PTHR30303">
    <property type="entry name" value="HYDROGENASE ISOENZYMES FORMATION PROTEIN HYPE"/>
    <property type="match status" value="1"/>
</dbReference>
<organism evidence="4 5">
    <name type="scientific">Desulfurella multipotens</name>
    <dbReference type="NCBI Taxonomy" id="79269"/>
    <lineage>
        <taxon>Bacteria</taxon>
        <taxon>Pseudomonadati</taxon>
        <taxon>Campylobacterota</taxon>
        <taxon>Desulfurellia</taxon>
        <taxon>Desulfurellales</taxon>
        <taxon>Desulfurellaceae</taxon>
        <taxon>Desulfurella</taxon>
    </lineage>
</organism>
<evidence type="ECO:0000259" key="3">
    <source>
        <dbReference type="Pfam" id="PF02769"/>
    </source>
</evidence>
<dbReference type="Proteomes" id="UP000199411">
    <property type="component" value="Unassembled WGS sequence"/>
</dbReference>
<keyword evidence="5" id="KW-1185">Reference proteome</keyword>
<dbReference type="AlphaFoldDB" id="A0A1G6PF33"/>
<dbReference type="Gene3D" id="3.30.1330.10">
    <property type="entry name" value="PurM-like, N-terminal domain"/>
    <property type="match status" value="1"/>
</dbReference>
<dbReference type="Gene3D" id="3.90.650.10">
    <property type="entry name" value="PurM-like C-terminal domain"/>
    <property type="match status" value="1"/>
</dbReference>
<dbReference type="SUPFAM" id="SSF56042">
    <property type="entry name" value="PurM C-terminal domain-like"/>
    <property type="match status" value="1"/>
</dbReference>
<feature type="domain" description="PurM-like C-terminal" evidence="3">
    <location>
        <begin position="149"/>
        <end position="296"/>
    </location>
</feature>
<gene>
    <name evidence="4" type="ORF">SAMN05660835_01355</name>
</gene>